<keyword evidence="2" id="KW-1185">Reference proteome</keyword>
<dbReference type="Gene3D" id="1.20.58.1480">
    <property type="match status" value="1"/>
</dbReference>
<dbReference type="GO" id="GO:0004176">
    <property type="term" value="F:ATP-dependent peptidase activity"/>
    <property type="evidence" value="ECO:0007669"/>
    <property type="project" value="InterPro"/>
</dbReference>
<dbReference type="GO" id="GO:0051131">
    <property type="term" value="P:chaperone-mediated protein complex assembly"/>
    <property type="evidence" value="ECO:0007669"/>
    <property type="project" value="TreeGrafter"/>
</dbReference>
<dbReference type="GO" id="GO:0004252">
    <property type="term" value="F:serine-type endopeptidase activity"/>
    <property type="evidence" value="ECO:0007669"/>
    <property type="project" value="InterPro"/>
</dbReference>
<dbReference type="WBParaSite" id="SCUD_0000459301-mRNA-1">
    <property type="protein sequence ID" value="SCUD_0000459301-mRNA-1"/>
    <property type="gene ID" value="SCUD_0000459301"/>
</dbReference>
<dbReference type="STRING" id="6186.A0A183JPF6"/>
<dbReference type="InterPro" id="IPR027065">
    <property type="entry name" value="Lon_Prtase"/>
</dbReference>
<name>A0A183JPF6_9TREM</name>
<dbReference type="Gene3D" id="1.20.5.5270">
    <property type="match status" value="1"/>
</dbReference>
<reference evidence="1 2" key="2">
    <citation type="submission" date="2018-11" db="EMBL/GenBank/DDBJ databases">
        <authorList>
            <consortium name="Pathogen Informatics"/>
        </authorList>
    </citation>
    <scope>NUCLEOTIDE SEQUENCE [LARGE SCALE GENOMIC DNA]</scope>
    <source>
        <strain evidence="1">Dakar</strain>
        <strain evidence="2">Dakar, Senegal</strain>
    </source>
</reference>
<evidence type="ECO:0000313" key="2">
    <source>
        <dbReference type="Proteomes" id="UP000279833"/>
    </source>
</evidence>
<dbReference type="EMBL" id="UZAK01006268">
    <property type="protein sequence ID" value="VDO89869.1"/>
    <property type="molecule type" value="Genomic_DNA"/>
</dbReference>
<sequence>MCSAGDTEELQAVLEEMNIHKRLRLSLNLVKKEYELGRLQQQIGREVEEKVKQQHRRYMLSEQLKVIKKELGLEKDDKDTIVEKFRMRLKDLTVPSGVMEVIDEELNKLSVLDNHSSEFKSVILL</sequence>
<proteinExistence type="predicted"/>
<dbReference type="AlphaFoldDB" id="A0A183JPF6"/>
<evidence type="ECO:0000313" key="3">
    <source>
        <dbReference type="WBParaSite" id="SCUD_0000459301-mRNA-1"/>
    </source>
</evidence>
<organism evidence="3">
    <name type="scientific">Schistosoma curassoni</name>
    <dbReference type="NCBI Taxonomy" id="6186"/>
    <lineage>
        <taxon>Eukaryota</taxon>
        <taxon>Metazoa</taxon>
        <taxon>Spiralia</taxon>
        <taxon>Lophotrochozoa</taxon>
        <taxon>Platyhelminthes</taxon>
        <taxon>Trematoda</taxon>
        <taxon>Digenea</taxon>
        <taxon>Strigeidida</taxon>
        <taxon>Schistosomatoidea</taxon>
        <taxon>Schistosomatidae</taxon>
        <taxon>Schistosoma</taxon>
    </lineage>
</organism>
<dbReference type="GO" id="GO:0005524">
    <property type="term" value="F:ATP binding"/>
    <property type="evidence" value="ECO:0007669"/>
    <property type="project" value="InterPro"/>
</dbReference>
<dbReference type="FunFam" id="1.20.5.5270:FF:000001">
    <property type="entry name" value="Lon protease homolog, mitochondrial"/>
    <property type="match status" value="1"/>
</dbReference>
<evidence type="ECO:0000313" key="1">
    <source>
        <dbReference type="EMBL" id="VDO89869.1"/>
    </source>
</evidence>
<protein>
    <submittedName>
        <fullName evidence="3">BMERB domain-containing protein</fullName>
    </submittedName>
</protein>
<dbReference type="GO" id="GO:0007005">
    <property type="term" value="P:mitochondrion organization"/>
    <property type="evidence" value="ECO:0007669"/>
    <property type="project" value="TreeGrafter"/>
</dbReference>
<dbReference type="GO" id="GO:0005759">
    <property type="term" value="C:mitochondrial matrix"/>
    <property type="evidence" value="ECO:0007669"/>
    <property type="project" value="TreeGrafter"/>
</dbReference>
<gene>
    <name evidence="1" type="ORF">SCUD_LOCUS4593</name>
</gene>
<dbReference type="GO" id="GO:0006515">
    <property type="term" value="P:protein quality control for misfolded or incompletely synthesized proteins"/>
    <property type="evidence" value="ECO:0007669"/>
    <property type="project" value="TreeGrafter"/>
</dbReference>
<dbReference type="PANTHER" id="PTHR43718">
    <property type="entry name" value="LON PROTEASE"/>
    <property type="match status" value="1"/>
</dbReference>
<dbReference type="Proteomes" id="UP000279833">
    <property type="component" value="Unassembled WGS sequence"/>
</dbReference>
<accession>A0A183JPF6</accession>
<dbReference type="PANTHER" id="PTHR43718:SF2">
    <property type="entry name" value="LON PROTEASE HOMOLOG, MITOCHONDRIAL"/>
    <property type="match status" value="1"/>
</dbReference>
<dbReference type="GO" id="GO:0003697">
    <property type="term" value="F:single-stranded DNA binding"/>
    <property type="evidence" value="ECO:0007669"/>
    <property type="project" value="TreeGrafter"/>
</dbReference>
<reference evidence="3" key="1">
    <citation type="submission" date="2016-06" db="UniProtKB">
        <authorList>
            <consortium name="WormBaseParasite"/>
        </authorList>
    </citation>
    <scope>IDENTIFICATION</scope>
</reference>